<accession>A0A078B9K3</accession>
<dbReference type="AlphaFoldDB" id="A0A078B9K3"/>
<sequence length="320" mass="38208">MTSTLFLKSKHIDLDHEKKPNLIPVDKDLFDKVVEEAKLIKQENQQLMELNRRIIKDLEMYMQKDNLKEASYIIQGLYNQQFLPLRYKFLLQDKKEYLKAIDFNIEHIKTDVIGLYESRMNELRLQLLKEKAYQETIKKQRDEMESMNKQFQVLQQKFAGIKRENDSMTSIIKKITEKSNQLKQVINFYKQKYYDIDISELHKKITLVSTECNNLKVVNKKLNFNLARVKDNHLNLKKKISQVTGFVLEEQDREQAAQLLDEKNNFIKKILEEDEIISESEDENNGQFFNIGQQRNAFDPLIREEYEEKLKKNDDLVAKF</sequence>
<keyword evidence="1" id="KW-0175">Coiled coil</keyword>
<evidence type="ECO:0000313" key="2">
    <source>
        <dbReference type="EMBL" id="CDW89927.1"/>
    </source>
</evidence>
<keyword evidence="3" id="KW-1185">Reference proteome</keyword>
<name>A0A078B9K3_STYLE</name>
<dbReference type="EMBL" id="CCKQ01017991">
    <property type="protein sequence ID" value="CDW89927.1"/>
    <property type="molecule type" value="Genomic_DNA"/>
</dbReference>
<feature type="coiled-coil region" evidence="1">
    <location>
        <begin position="130"/>
        <end position="192"/>
    </location>
</feature>
<protein>
    <submittedName>
        <fullName evidence="2">Uncharacterized protein</fullName>
    </submittedName>
</protein>
<dbReference type="InParanoid" id="A0A078B9K3"/>
<organism evidence="2 3">
    <name type="scientific">Stylonychia lemnae</name>
    <name type="common">Ciliate</name>
    <dbReference type="NCBI Taxonomy" id="5949"/>
    <lineage>
        <taxon>Eukaryota</taxon>
        <taxon>Sar</taxon>
        <taxon>Alveolata</taxon>
        <taxon>Ciliophora</taxon>
        <taxon>Intramacronucleata</taxon>
        <taxon>Spirotrichea</taxon>
        <taxon>Stichotrichia</taxon>
        <taxon>Sporadotrichida</taxon>
        <taxon>Oxytrichidae</taxon>
        <taxon>Stylonychinae</taxon>
        <taxon>Stylonychia</taxon>
    </lineage>
</organism>
<gene>
    <name evidence="2" type="primary">Contig15984.g17032</name>
    <name evidence="2" type="ORF">STYLEM_19067</name>
</gene>
<proteinExistence type="predicted"/>
<dbReference type="OrthoDB" id="327274at2759"/>
<evidence type="ECO:0000313" key="3">
    <source>
        <dbReference type="Proteomes" id="UP000039865"/>
    </source>
</evidence>
<dbReference type="Proteomes" id="UP000039865">
    <property type="component" value="Unassembled WGS sequence"/>
</dbReference>
<evidence type="ECO:0000256" key="1">
    <source>
        <dbReference type="SAM" id="Coils"/>
    </source>
</evidence>
<reference evidence="2 3" key="1">
    <citation type="submission" date="2014-06" db="EMBL/GenBank/DDBJ databases">
        <authorList>
            <person name="Swart Estienne"/>
        </authorList>
    </citation>
    <scope>NUCLEOTIDE SEQUENCE [LARGE SCALE GENOMIC DNA]</scope>
    <source>
        <strain evidence="2 3">130c</strain>
    </source>
</reference>